<dbReference type="OrthoDB" id="10257471at2759"/>
<feature type="compositionally biased region" description="Polar residues" evidence="1">
    <location>
        <begin position="870"/>
        <end position="888"/>
    </location>
</feature>
<evidence type="ECO:0000313" key="5">
    <source>
        <dbReference type="Proteomes" id="UP000283269"/>
    </source>
</evidence>
<dbReference type="Gene3D" id="1.20.1280.50">
    <property type="match status" value="1"/>
</dbReference>
<dbReference type="GO" id="GO:0031146">
    <property type="term" value="P:SCF-dependent proteasomal ubiquitin-dependent protein catabolic process"/>
    <property type="evidence" value="ECO:0007669"/>
    <property type="project" value="TreeGrafter"/>
</dbReference>
<dbReference type="PANTHER" id="PTHR13318">
    <property type="entry name" value="PARTNER OF PAIRED, ISOFORM B-RELATED"/>
    <property type="match status" value="1"/>
</dbReference>
<comment type="caution">
    <text evidence="4">The sequence shown here is derived from an EMBL/GenBank/DDBJ whole genome shotgun (WGS) entry which is preliminary data.</text>
</comment>
<dbReference type="EMBL" id="NHYD01003434">
    <property type="protein sequence ID" value="PPQ77719.1"/>
    <property type="molecule type" value="Genomic_DNA"/>
</dbReference>
<sequence>MVSLYKHHAPSTTSLSDDGDDGDEETQQFAFYPDHRLVPAPWAFKRESTIQAIQRPASHSPISTIPAEIMIQIFKHLHSSKDLYTALRVSRTWCQCSVELLWHKPSFPKYDTIHKMAALLRKDNQTFTYSLFIRRLNFLNHGAELTDELIGVFARCDRLERLTLIGCKQITGEALARTLPKFSHLVAIDLTGVTNTSSDSIIGLSTVATRLQGINLSGCENVADSGIVALAKSCSLLRRVKLSGLTKITDLSVAALAQCCSMLLEIDLNHCELITDVSVRLIWTHLTHMREMRLSHCSLLTDAAFPAPLRSDSQTDIINPFAYTNTKTDELPPLHINRTFDNLRMLDLTACALITDDAVEGIISHASKIRNLVLSKCVLLTDKSVETICKIGRHLHYLHLGHASRITDRAVRLLARACTRIRYIDFANCVNLTDMSVFELSLLPKLRRVGLVRVSRLTDEAIYALAERHATLERIHLSYCDQISVMAIHFLLLKLHKLTHLSLTGVPAFRQSELQRFCREAPKDFNTAQRLAFCVFSGKGVSQLRAYLTELFDRITEMNNTDDTEYEEDDIESQEDDTPEPESFIEARERERFPRPDIMFNDGRPLRPRHFEDHSSRQRQNFLSQPATAGAHGPVISAPFRNGHGVPQLSTSPTTNIRGATTRLNAQVQAAAPLPGPSRHQGEYSDLETLRDRARLSATTRVLARPNNTITGQVGLQQRRQIEDENSRQIEAEVLSSHRIQLRPIADVLPVVESSASPSPNDLIPNDNGAGFFRTYQERPPTPAVSPRGNGALTPDLNYAEIGHGRGAQGGASRGSAPTCDRTPMQTFAPRISPAPDPPQSAGSDSDGEPGNKVPEHSTPIAPTAGNAWIHNSSTAGNRRVTLESSILSPPGTAANEETTHHALGSEPRGRREQPGNQVQQQQGSSDPRARSVKRTFRNTINAAEHYASSLFGRGDNRPDASGSGSHPGVGANPRPH</sequence>
<evidence type="ECO:0000259" key="2">
    <source>
        <dbReference type="Pfam" id="PF12937"/>
    </source>
</evidence>
<feature type="domain" description="F-box/LRR-repeat protein 15-like leucin rich repeat" evidence="3">
    <location>
        <begin position="221"/>
        <end position="442"/>
    </location>
</feature>
<gene>
    <name evidence="4" type="ORF">CVT25_011154</name>
</gene>
<feature type="compositionally biased region" description="Acidic residues" evidence="1">
    <location>
        <begin position="560"/>
        <end position="580"/>
    </location>
</feature>
<proteinExistence type="predicted"/>
<name>A0A409WGT9_PSICY</name>
<dbReference type="InterPro" id="IPR057207">
    <property type="entry name" value="FBXL15_LRR"/>
</dbReference>
<reference evidence="4 5" key="1">
    <citation type="journal article" date="2018" name="Evol. Lett.">
        <title>Horizontal gene cluster transfer increased hallucinogenic mushroom diversity.</title>
        <authorList>
            <person name="Reynolds H.T."/>
            <person name="Vijayakumar V."/>
            <person name="Gluck-Thaler E."/>
            <person name="Korotkin H.B."/>
            <person name="Matheny P.B."/>
            <person name="Slot J.C."/>
        </authorList>
    </citation>
    <scope>NUCLEOTIDE SEQUENCE [LARGE SCALE GENOMIC DNA]</scope>
    <source>
        <strain evidence="4 5">2631</strain>
    </source>
</reference>
<keyword evidence="5" id="KW-1185">Reference proteome</keyword>
<dbReference type="STRING" id="93625.A0A409WGT9"/>
<dbReference type="Proteomes" id="UP000283269">
    <property type="component" value="Unassembled WGS sequence"/>
</dbReference>
<organism evidence="4 5">
    <name type="scientific">Psilocybe cyanescens</name>
    <dbReference type="NCBI Taxonomy" id="93625"/>
    <lineage>
        <taxon>Eukaryota</taxon>
        <taxon>Fungi</taxon>
        <taxon>Dikarya</taxon>
        <taxon>Basidiomycota</taxon>
        <taxon>Agaricomycotina</taxon>
        <taxon>Agaricomycetes</taxon>
        <taxon>Agaricomycetidae</taxon>
        <taxon>Agaricales</taxon>
        <taxon>Agaricineae</taxon>
        <taxon>Strophariaceae</taxon>
        <taxon>Psilocybe</taxon>
    </lineage>
</organism>
<evidence type="ECO:0000313" key="4">
    <source>
        <dbReference type="EMBL" id="PPQ77719.1"/>
    </source>
</evidence>
<dbReference type="InterPro" id="IPR036047">
    <property type="entry name" value="F-box-like_dom_sf"/>
</dbReference>
<feature type="region of interest" description="Disordered" evidence="1">
    <location>
        <begin position="559"/>
        <end position="585"/>
    </location>
</feature>
<feature type="domain" description="F-box" evidence="2">
    <location>
        <begin position="62"/>
        <end position="107"/>
    </location>
</feature>
<dbReference type="GO" id="GO:0019005">
    <property type="term" value="C:SCF ubiquitin ligase complex"/>
    <property type="evidence" value="ECO:0007669"/>
    <property type="project" value="TreeGrafter"/>
</dbReference>
<dbReference type="AlphaFoldDB" id="A0A409WGT9"/>
<evidence type="ECO:0000256" key="1">
    <source>
        <dbReference type="SAM" id="MobiDB-lite"/>
    </source>
</evidence>
<dbReference type="SMART" id="SM00367">
    <property type="entry name" value="LRR_CC"/>
    <property type="match status" value="10"/>
</dbReference>
<dbReference type="PANTHER" id="PTHR13318:SF95">
    <property type="entry name" value="F-BOX PROTEIN YLR352W"/>
    <property type="match status" value="1"/>
</dbReference>
<dbReference type="InterPro" id="IPR001810">
    <property type="entry name" value="F-box_dom"/>
</dbReference>
<evidence type="ECO:0000259" key="3">
    <source>
        <dbReference type="Pfam" id="PF25372"/>
    </source>
</evidence>
<dbReference type="Pfam" id="PF12937">
    <property type="entry name" value="F-box-like"/>
    <property type="match status" value="1"/>
</dbReference>
<accession>A0A409WGT9</accession>
<feature type="region of interest" description="Disordered" evidence="1">
    <location>
        <begin position="1"/>
        <end position="26"/>
    </location>
</feature>
<dbReference type="Gene3D" id="3.80.10.10">
    <property type="entry name" value="Ribonuclease Inhibitor"/>
    <property type="match status" value="2"/>
</dbReference>
<dbReference type="InterPro" id="IPR006553">
    <property type="entry name" value="Leu-rich_rpt_Cys-con_subtyp"/>
</dbReference>
<dbReference type="Pfam" id="PF25372">
    <property type="entry name" value="DUF7885"/>
    <property type="match status" value="1"/>
</dbReference>
<feature type="compositionally biased region" description="Acidic residues" evidence="1">
    <location>
        <begin position="17"/>
        <end position="26"/>
    </location>
</feature>
<feature type="region of interest" description="Disordered" evidence="1">
    <location>
        <begin position="753"/>
        <end position="977"/>
    </location>
</feature>
<protein>
    <submittedName>
        <fullName evidence="4">Uncharacterized protein</fullName>
    </submittedName>
</protein>
<dbReference type="SUPFAM" id="SSF81383">
    <property type="entry name" value="F-box domain"/>
    <property type="match status" value="1"/>
</dbReference>
<dbReference type="InterPro" id="IPR032675">
    <property type="entry name" value="LRR_dom_sf"/>
</dbReference>
<dbReference type="InParanoid" id="A0A409WGT9"/>
<dbReference type="SUPFAM" id="SSF52058">
    <property type="entry name" value="L domain-like"/>
    <property type="match status" value="1"/>
</dbReference>